<name>D2VB22_NAEGR</name>
<dbReference type="SUPFAM" id="SSF52540">
    <property type="entry name" value="P-loop containing nucleoside triphosphate hydrolases"/>
    <property type="match status" value="1"/>
</dbReference>
<accession>D2VB22</accession>
<dbReference type="InParanoid" id="D2VB22"/>
<feature type="domain" description="AAA+ ATPase" evidence="5">
    <location>
        <begin position="396"/>
        <end position="575"/>
    </location>
</feature>
<evidence type="ECO:0000313" key="7">
    <source>
        <dbReference type="Proteomes" id="UP000006671"/>
    </source>
</evidence>
<dbReference type="GO" id="GO:0005634">
    <property type="term" value="C:nucleus"/>
    <property type="evidence" value="ECO:0007669"/>
    <property type="project" value="UniProtKB-SubCell"/>
</dbReference>
<evidence type="ECO:0000256" key="1">
    <source>
        <dbReference type="ARBA" id="ARBA00004123"/>
    </source>
</evidence>
<dbReference type="RefSeq" id="XP_002678924.1">
    <property type="nucleotide sequence ID" value="XM_002678878.1"/>
</dbReference>
<feature type="region of interest" description="Disordered" evidence="4">
    <location>
        <begin position="338"/>
        <end position="357"/>
    </location>
</feature>
<dbReference type="InterPro" id="IPR027417">
    <property type="entry name" value="P-loop_NTPase"/>
</dbReference>
<sequence>MFASTLKLSLLLKKNKLPSSYYKNNFFNFFYSNNQQHCSFSHNINHITQHQEKACSDNDNSSPSSSSREKLRDMIQQYSHSIPDHLVRASSRMNPAATTVATEQHEINKSRKLSIDLPMDPKKPYGDNIQMKEIKLRKQKTTLELHFTINNPQSLVVTSLLAEFLRVESPSAEVQGEGGQKRLVFGKRGIKISNIEMVGTNRLDYEEKDQKHCGGNSLAEQELKRLKFHSPPSHTLSVYGSSIIVDDEDSSDMKSETFKGIYYDDLPPTDKDFIACIGSKDGDMCYLTFMEEDNEIKPLDNVSSKLNIGRSFLKTPFNDLLEDVKRIRYETEIKKKARENLKSKEQVSSKHDNDGDVEIVDTKPKKFELLVDKYSPKSYLDLLTDDFQKKQTIGPEHKILLIAGPPGIGKTTLAHIAAKQAGYEPIEVNASDDRSKEKLIPEIQKVTQMQTVFGSKKPKLLILDEIDGVHNSENKSVVSEILKIAYPKVSKETKKEKPESSKSKKNKSGVKVEKNKKKKDPGLLRPIICICNDHYSPGLKELRQRSKLLVFRRDDVRTDNTQRIVDRLSMILKREHLLSSVSRHDLTLFVKDSDNDIRSCLNTIQFMSFDKSKSITEMMSITKDVKKDIFDAMNIIFKTKKADSTLITKYQHNILSLYNNLLGELDKMDSLMNGCFENYPTFSTGSSMKDISNVLEWVEWSDMLDVTSNRHQERSLQVYRVATLTKIFKDCKKSGFDISSDFIQYPKQQGDFKRSLTHKENIFKTLHSNCFTPNTYDSEDYSTCPTAMSVKDLATDVSPFIYQILSNKHFANLNSGSALSSLAHSGMKGLRQLFRNDMERFAFERILDICISYGINVKQTYVNETHENMIDPPLDEVSVYPSNQKQEKTSQKTIPQPPNSSTPNQENNPVVISESFKKIISSALHFEKLERKFKKKNEQTNEEMLEKIKSSPMASPKNVSAQVAIEQKNRRRSQLKSIHTMYLEFHDGMTNSIRRPAKTSEFL</sequence>
<keyword evidence="7" id="KW-1185">Reference proteome</keyword>
<dbReference type="STRING" id="5762.D2VB22"/>
<dbReference type="Pfam" id="PF06155">
    <property type="entry name" value="GBBH-like_N"/>
    <property type="match status" value="1"/>
</dbReference>
<dbReference type="OrthoDB" id="2195431at2759"/>
<protein>
    <submittedName>
        <fullName evidence="6">DNA replication factor C protein</fullName>
    </submittedName>
</protein>
<dbReference type="InterPro" id="IPR003593">
    <property type="entry name" value="AAA+_ATPase"/>
</dbReference>
<dbReference type="InterPro" id="IPR003959">
    <property type="entry name" value="ATPase_AAA_core"/>
</dbReference>
<comment type="subcellular location">
    <subcellularLocation>
        <location evidence="1">Nucleus</location>
    </subcellularLocation>
</comment>
<evidence type="ECO:0000259" key="5">
    <source>
        <dbReference type="SMART" id="SM00382"/>
    </source>
</evidence>
<dbReference type="CDD" id="cd00009">
    <property type="entry name" value="AAA"/>
    <property type="match status" value="1"/>
</dbReference>
<dbReference type="InterPro" id="IPR010376">
    <property type="entry name" value="GBBH-like_N"/>
</dbReference>
<evidence type="ECO:0000256" key="3">
    <source>
        <dbReference type="ARBA" id="ARBA00043975"/>
    </source>
</evidence>
<dbReference type="Gene3D" id="3.40.50.300">
    <property type="entry name" value="P-loop containing nucleotide triphosphate hydrolases"/>
    <property type="match status" value="1"/>
</dbReference>
<gene>
    <name evidence="6" type="ORF">NAEGRDRAFT_79265</name>
</gene>
<dbReference type="GO" id="GO:0005524">
    <property type="term" value="F:ATP binding"/>
    <property type="evidence" value="ECO:0007669"/>
    <property type="project" value="InterPro"/>
</dbReference>
<dbReference type="AlphaFoldDB" id="D2VB22"/>
<dbReference type="GO" id="GO:0016887">
    <property type="term" value="F:ATP hydrolysis activity"/>
    <property type="evidence" value="ECO:0007669"/>
    <property type="project" value="InterPro"/>
</dbReference>
<dbReference type="PANTHER" id="PTHR46765:SF1">
    <property type="entry name" value="P-LOOP CONTAINING NUCLEOSIDE TRIPHOSPHATE HYDROLASES SUPERFAMILY PROTEIN"/>
    <property type="match status" value="1"/>
</dbReference>
<organism evidence="7">
    <name type="scientific">Naegleria gruberi</name>
    <name type="common">Amoeba</name>
    <dbReference type="NCBI Taxonomy" id="5762"/>
    <lineage>
        <taxon>Eukaryota</taxon>
        <taxon>Discoba</taxon>
        <taxon>Heterolobosea</taxon>
        <taxon>Tetramitia</taxon>
        <taxon>Eutetramitia</taxon>
        <taxon>Vahlkampfiidae</taxon>
        <taxon>Naegleria</taxon>
    </lineage>
</organism>
<evidence type="ECO:0000256" key="2">
    <source>
        <dbReference type="ARBA" id="ARBA00023242"/>
    </source>
</evidence>
<feature type="compositionally biased region" description="Basic and acidic residues" evidence="4">
    <location>
        <begin position="490"/>
        <end position="502"/>
    </location>
</feature>
<feature type="region of interest" description="Disordered" evidence="4">
    <location>
        <begin position="52"/>
        <end position="71"/>
    </location>
</feature>
<dbReference type="Proteomes" id="UP000006671">
    <property type="component" value="Unassembled WGS sequence"/>
</dbReference>
<dbReference type="KEGG" id="ngr:NAEGRDRAFT_79265"/>
<evidence type="ECO:0000256" key="4">
    <source>
        <dbReference type="SAM" id="MobiDB-lite"/>
    </source>
</evidence>
<keyword evidence="2" id="KW-0539">Nucleus</keyword>
<evidence type="ECO:0000313" key="6">
    <source>
        <dbReference type="EMBL" id="EFC46180.1"/>
    </source>
</evidence>
<dbReference type="EMBL" id="GG738860">
    <property type="protein sequence ID" value="EFC46180.1"/>
    <property type="molecule type" value="Genomic_DNA"/>
</dbReference>
<feature type="compositionally biased region" description="Basic residues" evidence="4">
    <location>
        <begin position="503"/>
        <end position="518"/>
    </location>
</feature>
<dbReference type="GeneID" id="8848508"/>
<dbReference type="Pfam" id="PF00004">
    <property type="entry name" value="AAA"/>
    <property type="match status" value="1"/>
</dbReference>
<feature type="region of interest" description="Disordered" evidence="4">
    <location>
        <begin position="490"/>
        <end position="518"/>
    </location>
</feature>
<dbReference type="FunCoup" id="D2VB22">
    <property type="interactions" value="465"/>
</dbReference>
<proteinExistence type="inferred from homology"/>
<dbReference type="SMART" id="SM00382">
    <property type="entry name" value="AAA"/>
    <property type="match status" value="1"/>
</dbReference>
<feature type="compositionally biased region" description="Low complexity" evidence="4">
    <location>
        <begin position="57"/>
        <end position="66"/>
    </location>
</feature>
<feature type="region of interest" description="Disordered" evidence="4">
    <location>
        <begin position="872"/>
        <end position="908"/>
    </location>
</feature>
<dbReference type="VEuPathDB" id="AmoebaDB:NAEGRDRAFT_79265"/>
<reference evidence="6 7" key="1">
    <citation type="journal article" date="2010" name="Cell">
        <title>The genome of Naegleria gruberi illuminates early eukaryotic versatility.</title>
        <authorList>
            <person name="Fritz-Laylin L.K."/>
            <person name="Prochnik S.E."/>
            <person name="Ginger M.L."/>
            <person name="Dacks J.B."/>
            <person name="Carpenter M.L."/>
            <person name="Field M.C."/>
            <person name="Kuo A."/>
            <person name="Paredez A."/>
            <person name="Chapman J."/>
            <person name="Pham J."/>
            <person name="Shu S."/>
            <person name="Neupane R."/>
            <person name="Cipriano M."/>
            <person name="Mancuso J."/>
            <person name="Tu H."/>
            <person name="Salamov A."/>
            <person name="Lindquist E."/>
            <person name="Shapiro H."/>
            <person name="Lucas S."/>
            <person name="Grigoriev I.V."/>
            <person name="Cande W.Z."/>
            <person name="Fulton C."/>
            <person name="Rokhsar D.S."/>
            <person name="Dawson S.C."/>
        </authorList>
    </citation>
    <scope>NUCLEOTIDE SEQUENCE [LARGE SCALE GENOMIC DNA]</scope>
    <source>
        <strain evidence="6 7">NEG-M</strain>
    </source>
</reference>
<dbReference type="eggNOG" id="KOG1969">
    <property type="taxonomic scope" value="Eukaryota"/>
</dbReference>
<comment type="similarity">
    <text evidence="3">Belongs to the activator 1 small subunits family. CTF18 subfamily.</text>
</comment>
<dbReference type="Gene3D" id="1.10.8.60">
    <property type="match status" value="1"/>
</dbReference>
<dbReference type="InterPro" id="IPR053016">
    <property type="entry name" value="CTF18-RFC_complex"/>
</dbReference>
<dbReference type="PANTHER" id="PTHR46765">
    <property type="entry name" value="P-LOOP CONTAINING NUCLEOSIDE TRIPHOSPHATE HYDROLASES SUPERFAMILY PROTEIN"/>
    <property type="match status" value="1"/>
</dbReference>